<name>A0A433XP77_9BACL</name>
<reference evidence="2 3" key="1">
    <citation type="submission" date="2018-12" db="EMBL/GenBank/DDBJ databases">
        <authorList>
            <person name="Sun L."/>
            <person name="Chen Z."/>
        </authorList>
    </citation>
    <scope>NUCLEOTIDE SEQUENCE [LARGE SCALE GENOMIC DNA]</scope>
    <source>
        <strain evidence="2 3">3-5-3</strain>
    </source>
</reference>
<comment type="caution">
    <text evidence="2">The sequence shown here is derived from an EMBL/GenBank/DDBJ whole genome shotgun (WGS) entry which is preliminary data.</text>
</comment>
<evidence type="ECO:0000313" key="2">
    <source>
        <dbReference type="EMBL" id="RUT35877.1"/>
    </source>
</evidence>
<dbReference type="EMBL" id="RZNX01000001">
    <property type="protein sequence ID" value="RUT35877.1"/>
    <property type="molecule type" value="Genomic_DNA"/>
</dbReference>
<dbReference type="AlphaFoldDB" id="A0A433XP77"/>
<proteinExistence type="predicted"/>
<sequence>MRRKSPKWDPEYEDELDELIREVFITSPNSSLPSEELRRASWLKVRHNIQKEKRLRIIMRRFKLFGILSASFALGILLISPPTFTQAVAPIYQNVQQLRMGIAQVVFGKKACMETSLARSSFPLNKDKEEPHGRVMSNGLIKRQAVTLEEAFNNISFVLPILPTPPHRFK</sequence>
<feature type="transmembrane region" description="Helical" evidence="1">
    <location>
        <begin position="62"/>
        <end position="80"/>
    </location>
</feature>
<organism evidence="2 3">
    <name type="scientific">Paenibacillus zeisoli</name>
    <dbReference type="NCBI Taxonomy" id="2496267"/>
    <lineage>
        <taxon>Bacteria</taxon>
        <taxon>Bacillati</taxon>
        <taxon>Bacillota</taxon>
        <taxon>Bacilli</taxon>
        <taxon>Bacillales</taxon>
        <taxon>Paenibacillaceae</taxon>
        <taxon>Paenibacillus</taxon>
    </lineage>
</organism>
<keyword evidence="1" id="KW-0812">Transmembrane</keyword>
<keyword evidence="1" id="KW-1133">Transmembrane helix</keyword>
<dbReference type="Proteomes" id="UP000272464">
    <property type="component" value="Unassembled WGS sequence"/>
</dbReference>
<gene>
    <name evidence="2" type="ORF">EJP77_02405</name>
</gene>
<accession>A0A433XP77</accession>
<protein>
    <submittedName>
        <fullName evidence="2">Uncharacterized protein</fullName>
    </submittedName>
</protein>
<dbReference type="OrthoDB" id="2599781at2"/>
<keyword evidence="1" id="KW-0472">Membrane</keyword>
<keyword evidence="3" id="KW-1185">Reference proteome</keyword>
<evidence type="ECO:0000313" key="3">
    <source>
        <dbReference type="Proteomes" id="UP000272464"/>
    </source>
</evidence>
<dbReference type="RefSeq" id="WP_127197574.1">
    <property type="nucleotide sequence ID" value="NZ_RZNX01000001.1"/>
</dbReference>
<evidence type="ECO:0000256" key="1">
    <source>
        <dbReference type="SAM" id="Phobius"/>
    </source>
</evidence>